<reference evidence="5 6" key="1">
    <citation type="submission" date="2019-02" db="EMBL/GenBank/DDBJ databases">
        <title>Investigation of anaerobic lignin degradation for improved lignocellulosic biofuels.</title>
        <authorList>
            <person name="Deangelis K."/>
        </authorList>
    </citation>
    <scope>NUCLEOTIDE SEQUENCE [LARGE SCALE GENOMIC DNA]</scope>
    <source>
        <strain evidence="5 6">159R</strain>
    </source>
</reference>
<dbReference type="InterPro" id="IPR025736">
    <property type="entry name" value="PucR_C-HTH_dom"/>
</dbReference>
<dbReference type="Gene3D" id="1.10.10.2840">
    <property type="entry name" value="PucR C-terminal helix-turn-helix domain"/>
    <property type="match status" value="1"/>
</dbReference>
<proteinExistence type="inferred from homology"/>
<sequence length="397" mass="44651">MNDYLEPKLAGQIVAKTMQIINCNVNVMDGQGKIIASGDRDRIGELHEGALLVLSQARIVEVDDSMAKHLFGVRPGINLPLKIDGRIAGVIGLTGNPSQLRQYGELVCMAAEMMVEQAKLLSFLAQDSRLREELVHNLIRSDEISPMLAEWAERLGIDLHQPRVAAAVEIDSGQLDVDNPIEELQQLQALLTQPGEKNLIAIISLTELAVLRPALNKYGRWDENEHLRQFQDTLALLKTKGHLRIRFALGNYFSGANSIARSWQTAHSTMSIGKRRMPEERCYNYRDLKLPVLLQRLQGGWQETELLLPVTRLKMMDKNGQLLNSLKIWFKHNNQTSVAANGLFIHRHTLEYRLNRIADITGLNLADFDDRLALYIAVQLDEESQVKNGGALHVHSL</sequence>
<dbReference type="Pfam" id="PF17853">
    <property type="entry name" value="GGDEF_2"/>
    <property type="match status" value="1"/>
</dbReference>
<dbReference type="EMBL" id="SJOI01000001">
    <property type="protein sequence ID" value="TCL07451.1"/>
    <property type="molecule type" value="Genomic_DNA"/>
</dbReference>
<comment type="similarity">
    <text evidence="1">Belongs to the CdaR family.</text>
</comment>
<feature type="domain" description="PucR C-terminal helix-turn-helix" evidence="3">
    <location>
        <begin position="322"/>
        <end position="379"/>
    </location>
</feature>
<dbReference type="AlphaFoldDB" id="A0A4R1NN11"/>
<feature type="domain" description="Putative sugar diacid recognition" evidence="2">
    <location>
        <begin position="5"/>
        <end position="138"/>
    </location>
</feature>
<evidence type="ECO:0000259" key="4">
    <source>
        <dbReference type="Pfam" id="PF17853"/>
    </source>
</evidence>
<dbReference type="Pfam" id="PF13556">
    <property type="entry name" value="HTH_30"/>
    <property type="match status" value="1"/>
</dbReference>
<evidence type="ECO:0000256" key="1">
    <source>
        <dbReference type="ARBA" id="ARBA00006754"/>
    </source>
</evidence>
<dbReference type="InterPro" id="IPR051448">
    <property type="entry name" value="CdaR-like_regulators"/>
</dbReference>
<organism evidence="5 6">
    <name type="scientific">Sodalis ligni</name>
    <dbReference type="NCBI Taxonomy" id="2697027"/>
    <lineage>
        <taxon>Bacteria</taxon>
        <taxon>Pseudomonadati</taxon>
        <taxon>Pseudomonadota</taxon>
        <taxon>Gammaproteobacteria</taxon>
        <taxon>Enterobacterales</taxon>
        <taxon>Bruguierivoracaceae</taxon>
        <taxon>Sodalis</taxon>
    </lineage>
</organism>
<dbReference type="InterPro" id="IPR008599">
    <property type="entry name" value="Diacid_rec"/>
</dbReference>
<dbReference type="OrthoDB" id="9792148at2"/>
<gene>
    <name evidence="5" type="ORF">EZJ58_5777</name>
</gene>
<dbReference type="Pfam" id="PF05651">
    <property type="entry name" value="Diacid_rec"/>
    <property type="match status" value="1"/>
</dbReference>
<evidence type="ECO:0000259" key="3">
    <source>
        <dbReference type="Pfam" id="PF13556"/>
    </source>
</evidence>
<keyword evidence="6" id="KW-1185">Reference proteome</keyword>
<dbReference type="RefSeq" id="WP_132927633.1">
    <property type="nucleotide sequence ID" value="NZ_SJOI01000001.1"/>
</dbReference>
<evidence type="ECO:0000313" key="6">
    <source>
        <dbReference type="Proteomes" id="UP000294555"/>
    </source>
</evidence>
<dbReference type="Proteomes" id="UP000294555">
    <property type="component" value="Unassembled WGS sequence"/>
</dbReference>
<evidence type="ECO:0000259" key="2">
    <source>
        <dbReference type="Pfam" id="PF05651"/>
    </source>
</evidence>
<dbReference type="InterPro" id="IPR042070">
    <property type="entry name" value="PucR_C-HTH_sf"/>
</dbReference>
<name>A0A4R1NN11_9GAMM</name>
<dbReference type="PANTHER" id="PTHR33744:SF15">
    <property type="entry name" value="CARBOHYDRATE DIACID REGULATOR"/>
    <property type="match status" value="1"/>
</dbReference>
<protein>
    <submittedName>
        <fullName evidence="5">CdaR family transcriptional regulator</fullName>
    </submittedName>
</protein>
<feature type="domain" description="CdaR GGDEF-like" evidence="4">
    <location>
        <begin position="146"/>
        <end position="271"/>
    </location>
</feature>
<evidence type="ECO:0000313" key="5">
    <source>
        <dbReference type="EMBL" id="TCL07451.1"/>
    </source>
</evidence>
<dbReference type="InterPro" id="IPR041522">
    <property type="entry name" value="CdaR_GGDEF"/>
</dbReference>
<dbReference type="NCBIfam" id="NF008550">
    <property type="entry name" value="PRK11477.1"/>
    <property type="match status" value="1"/>
</dbReference>
<dbReference type="PANTHER" id="PTHR33744">
    <property type="entry name" value="CARBOHYDRATE DIACID REGULATOR"/>
    <property type="match status" value="1"/>
</dbReference>
<accession>A0A4R1NN11</accession>
<comment type="caution">
    <text evidence="5">The sequence shown here is derived from an EMBL/GenBank/DDBJ whole genome shotgun (WGS) entry which is preliminary data.</text>
</comment>